<reference evidence="3 4" key="2">
    <citation type="submission" date="2015-01" db="EMBL/GenBank/DDBJ databases">
        <title>Genome sequence of a Bifidobacterium animalis strain.</title>
        <authorList>
            <person name="Bogovic-Matijasic B."/>
            <person name="Hacin B."/>
            <person name="Citar M."/>
            <person name="Svigelj K."/>
            <person name="Stempelj M."/>
            <person name="Rogelj I."/>
        </authorList>
    </citation>
    <scope>NUCLEOTIDE SEQUENCE [LARGE SCALE GENOMIC DNA]</scope>
    <source>
        <strain evidence="3 4">IM386</strain>
    </source>
</reference>
<keyword evidence="2" id="KW-1133">Transmembrane helix</keyword>
<accession>A0AAV2W4R6</accession>
<keyword evidence="2" id="KW-0472">Membrane</keyword>
<organism evidence="3 4">
    <name type="scientific">Bifidobacterium animalis subsp. animalis IM386</name>
    <dbReference type="NCBI Taxonomy" id="1402194"/>
    <lineage>
        <taxon>Bacteria</taxon>
        <taxon>Bacillati</taxon>
        <taxon>Actinomycetota</taxon>
        <taxon>Actinomycetes</taxon>
        <taxon>Bifidobacteriales</taxon>
        <taxon>Bifidobacteriaceae</taxon>
        <taxon>Bifidobacterium</taxon>
    </lineage>
</organism>
<protein>
    <submittedName>
        <fullName evidence="3">M-like protein Szp3</fullName>
    </submittedName>
</protein>
<sequence length="278" mass="29462">MSENDDNKTQPIPVGVSQIPAQSDYAAPSYMPANGGQNGNRRRKRWPIVVAIITVVAIVGGVVGGIIYKNKHDEAYARCQTAVSEFSEARKALLDTTSDSPALQKLVRNALGVDKILDAAADAASAAEGTVAQQGCAANATIIQLNLVANTLNSATESLRKSTAQIVRGASADTDTTGDESESAASSDTEDVAQAKKNLQEAIDQGRALLDTLKQRYADSAVGRQLTAGFESALDLAQQKFDESGIKDSRYYKAAQATLDEATNAVNAWIDRQTQKVD</sequence>
<gene>
    <name evidence="3" type="ORF">BANIM336_01545</name>
</gene>
<evidence type="ECO:0000313" key="3">
    <source>
        <dbReference type="EMBL" id="CDI68193.1"/>
    </source>
</evidence>
<name>A0AAV2W4R6_9BIFI</name>
<comment type="caution">
    <text evidence="3">The sequence shown here is derived from an EMBL/GenBank/DDBJ whole genome shotgun (WGS) entry which is preliminary data.</text>
</comment>
<dbReference type="AlphaFoldDB" id="A0AAV2W4R6"/>
<evidence type="ECO:0000256" key="2">
    <source>
        <dbReference type="SAM" id="Phobius"/>
    </source>
</evidence>
<evidence type="ECO:0000256" key="1">
    <source>
        <dbReference type="SAM" id="MobiDB-lite"/>
    </source>
</evidence>
<evidence type="ECO:0000313" key="4">
    <source>
        <dbReference type="Proteomes" id="UP000035645"/>
    </source>
</evidence>
<dbReference type="EMBL" id="CBUQ010000008">
    <property type="protein sequence ID" value="CDI68193.1"/>
    <property type="molecule type" value="Genomic_DNA"/>
</dbReference>
<proteinExistence type="predicted"/>
<feature type="transmembrane region" description="Helical" evidence="2">
    <location>
        <begin position="46"/>
        <end position="68"/>
    </location>
</feature>
<dbReference type="Proteomes" id="UP000035645">
    <property type="component" value="Unassembled WGS sequence"/>
</dbReference>
<feature type="region of interest" description="Disordered" evidence="1">
    <location>
        <begin position="167"/>
        <end position="193"/>
    </location>
</feature>
<reference evidence="3 4" key="1">
    <citation type="submission" date="2013-10" db="EMBL/GenBank/DDBJ databases">
        <authorList>
            <person name="Manrique M."/>
        </authorList>
    </citation>
    <scope>NUCLEOTIDE SEQUENCE [LARGE SCALE GENOMIC DNA]</scope>
    <source>
        <strain evidence="3 4">IM386</strain>
    </source>
</reference>
<keyword evidence="2" id="KW-0812">Transmembrane</keyword>